<gene>
    <name evidence="6" type="ORF">SV7mr_00690</name>
</gene>
<feature type="chain" id="PRO_5022146468" description="exo-alpha-sialidase" evidence="4">
    <location>
        <begin position="24"/>
        <end position="391"/>
    </location>
</feature>
<protein>
    <recommendedName>
        <fullName evidence="3">exo-alpha-sialidase</fullName>
        <ecNumber evidence="3">3.2.1.18</ecNumber>
    </recommendedName>
</protein>
<accession>A0A517SN77</accession>
<keyword evidence="4" id="KW-0732">Signal</keyword>
<dbReference type="GO" id="GO:0016020">
    <property type="term" value="C:membrane"/>
    <property type="evidence" value="ECO:0007669"/>
    <property type="project" value="TreeGrafter"/>
</dbReference>
<sequence precursor="true">MKAFAASLYGLLSCCFLVAPLQAEQIPWSKRPHVVIHRQGDADCHTFRIPAIAVTNDGTLLAVYDMRYRSRRDLQGHMDIGLSRSTDGGKTWEPPRPIMDMGEFGGLPEDQNGCSDPNLLVDKATGEIIVSAVWTHGRPGTHQWRGSGSQPGVSLDKSTQFVVVRSKDDGKTWSKPENLTKQLKDPKWYLFAPAPGNGITMSDGTLVMPTQGRDHTGLPFSNLMFSKDHGKTWTVSNHARSDTTECAIAELSDGSLMLNMRDNRNRSDKSSSNGRAVAVTGDLGETWKVHSSDHGALPEPVCMASLISHDLKDGRRVLFFSNPKHLSKRRNMTVRVSLDDGKTWSDGIQLDAEGGAYSSLVMVDDQTLGILYESSRADMVFQTIKLSEFGL</sequence>
<dbReference type="Pfam" id="PF13088">
    <property type="entry name" value="BNR_2"/>
    <property type="match status" value="1"/>
</dbReference>
<dbReference type="PANTHER" id="PTHR10628:SF30">
    <property type="entry name" value="EXO-ALPHA-SIALIDASE"/>
    <property type="match status" value="1"/>
</dbReference>
<dbReference type="GO" id="GO:0004308">
    <property type="term" value="F:exo-alpha-sialidase activity"/>
    <property type="evidence" value="ECO:0007669"/>
    <property type="project" value="UniProtKB-EC"/>
</dbReference>
<dbReference type="InterPro" id="IPR036278">
    <property type="entry name" value="Sialidase_sf"/>
</dbReference>
<evidence type="ECO:0000256" key="1">
    <source>
        <dbReference type="ARBA" id="ARBA00000427"/>
    </source>
</evidence>
<dbReference type="SUPFAM" id="SSF50939">
    <property type="entry name" value="Sialidases"/>
    <property type="match status" value="1"/>
</dbReference>
<dbReference type="RefSeq" id="WP_145268172.1">
    <property type="nucleotide sequence ID" value="NZ_CP036272.1"/>
</dbReference>
<dbReference type="Gene3D" id="2.120.10.10">
    <property type="match status" value="1"/>
</dbReference>
<evidence type="ECO:0000256" key="4">
    <source>
        <dbReference type="SAM" id="SignalP"/>
    </source>
</evidence>
<comment type="similarity">
    <text evidence="2">Belongs to the glycosyl hydrolase 33 family.</text>
</comment>
<dbReference type="GO" id="GO:0005737">
    <property type="term" value="C:cytoplasm"/>
    <property type="evidence" value="ECO:0007669"/>
    <property type="project" value="TreeGrafter"/>
</dbReference>
<keyword evidence="7" id="KW-1185">Reference proteome</keyword>
<keyword evidence="6" id="KW-0378">Hydrolase</keyword>
<name>A0A517SN77_9BACT</name>
<reference evidence="6 7" key="1">
    <citation type="submission" date="2019-02" db="EMBL/GenBank/DDBJ databases">
        <title>Deep-cultivation of Planctomycetes and their phenomic and genomic characterization uncovers novel biology.</title>
        <authorList>
            <person name="Wiegand S."/>
            <person name="Jogler M."/>
            <person name="Boedeker C."/>
            <person name="Pinto D."/>
            <person name="Vollmers J."/>
            <person name="Rivas-Marin E."/>
            <person name="Kohn T."/>
            <person name="Peeters S.H."/>
            <person name="Heuer A."/>
            <person name="Rast P."/>
            <person name="Oberbeckmann S."/>
            <person name="Bunk B."/>
            <person name="Jeske O."/>
            <person name="Meyerdierks A."/>
            <person name="Storesund J.E."/>
            <person name="Kallscheuer N."/>
            <person name="Luecker S."/>
            <person name="Lage O.M."/>
            <person name="Pohl T."/>
            <person name="Merkel B.J."/>
            <person name="Hornburger P."/>
            <person name="Mueller R.-W."/>
            <person name="Bruemmer F."/>
            <person name="Labrenz M."/>
            <person name="Spormann A.M."/>
            <person name="Op den Camp H."/>
            <person name="Overmann J."/>
            <person name="Amann R."/>
            <person name="Jetten M.S.M."/>
            <person name="Mascher T."/>
            <person name="Medema M.H."/>
            <person name="Devos D.P."/>
            <person name="Kaster A.-K."/>
            <person name="Ovreas L."/>
            <person name="Rohde M."/>
            <person name="Galperin M.Y."/>
            <person name="Jogler C."/>
        </authorList>
    </citation>
    <scope>NUCLEOTIDE SEQUENCE [LARGE SCALE GENOMIC DNA]</scope>
    <source>
        <strain evidence="6 7">SV_7m_r</strain>
    </source>
</reference>
<evidence type="ECO:0000313" key="7">
    <source>
        <dbReference type="Proteomes" id="UP000315003"/>
    </source>
</evidence>
<dbReference type="GO" id="GO:0009313">
    <property type="term" value="P:oligosaccharide catabolic process"/>
    <property type="evidence" value="ECO:0007669"/>
    <property type="project" value="TreeGrafter"/>
</dbReference>
<dbReference type="PANTHER" id="PTHR10628">
    <property type="entry name" value="SIALIDASE"/>
    <property type="match status" value="1"/>
</dbReference>
<dbReference type="CDD" id="cd15482">
    <property type="entry name" value="Sialidase_non-viral"/>
    <property type="match status" value="1"/>
</dbReference>
<comment type="catalytic activity">
    <reaction evidence="1">
        <text>Hydrolysis of alpha-(2-&gt;3)-, alpha-(2-&gt;6)-, alpha-(2-&gt;8)- glycosidic linkages of terminal sialic acid residues in oligosaccharides, glycoproteins, glycolipids, colominic acid and synthetic substrates.</text>
        <dbReference type="EC" id="3.2.1.18"/>
    </reaction>
</comment>
<evidence type="ECO:0000313" key="6">
    <source>
        <dbReference type="EMBL" id="QDT57587.1"/>
    </source>
</evidence>
<keyword evidence="6" id="KW-0326">Glycosidase</keyword>
<feature type="signal peptide" evidence="4">
    <location>
        <begin position="1"/>
        <end position="23"/>
    </location>
</feature>
<dbReference type="Proteomes" id="UP000315003">
    <property type="component" value="Chromosome"/>
</dbReference>
<proteinExistence type="inferred from homology"/>
<organism evidence="6 7">
    <name type="scientific">Stieleria bergensis</name>
    <dbReference type="NCBI Taxonomy" id="2528025"/>
    <lineage>
        <taxon>Bacteria</taxon>
        <taxon>Pseudomonadati</taxon>
        <taxon>Planctomycetota</taxon>
        <taxon>Planctomycetia</taxon>
        <taxon>Pirellulales</taxon>
        <taxon>Pirellulaceae</taxon>
        <taxon>Stieleria</taxon>
    </lineage>
</organism>
<evidence type="ECO:0000256" key="2">
    <source>
        <dbReference type="ARBA" id="ARBA00009348"/>
    </source>
</evidence>
<evidence type="ECO:0000259" key="5">
    <source>
        <dbReference type="Pfam" id="PF13088"/>
    </source>
</evidence>
<dbReference type="InterPro" id="IPR011040">
    <property type="entry name" value="Sialidase"/>
</dbReference>
<dbReference type="FunFam" id="2.120.10.10:FF:000012">
    <property type="entry name" value="Sialidase [Precursor]"/>
    <property type="match status" value="1"/>
</dbReference>
<dbReference type="OrthoDB" id="7294637at2"/>
<feature type="domain" description="Sialidase" evidence="5">
    <location>
        <begin position="60"/>
        <end position="368"/>
    </location>
</feature>
<dbReference type="InterPro" id="IPR026856">
    <property type="entry name" value="Sialidase_fam"/>
</dbReference>
<dbReference type="EC" id="3.2.1.18" evidence="3"/>
<dbReference type="GO" id="GO:0006689">
    <property type="term" value="P:ganglioside catabolic process"/>
    <property type="evidence" value="ECO:0007669"/>
    <property type="project" value="TreeGrafter"/>
</dbReference>
<evidence type="ECO:0000256" key="3">
    <source>
        <dbReference type="ARBA" id="ARBA00012733"/>
    </source>
</evidence>
<dbReference type="AlphaFoldDB" id="A0A517SN77"/>
<dbReference type="EMBL" id="CP036272">
    <property type="protein sequence ID" value="QDT57587.1"/>
    <property type="molecule type" value="Genomic_DNA"/>
</dbReference>